<dbReference type="Gene3D" id="3.40.1280.10">
    <property type="match status" value="1"/>
</dbReference>
<comment type="similarity">
    <text evidence="2">Belongs to the RNA methyltransferase RsmE family.</text>
</comment>
<evidence type="ECO:0000256" key="9">
    <source>
        <dbReference type="ARBA" id="ARBA00025699"/>
    </source>
</evidence>
<keyword evidence="8" id="KW-0949">S-adenosyl-L-methionine</keyword>
<evidence type="ECO:0000313" key="12">
    <source>
        <dbReference type="EMBL" id="CAD9673402.1"/>
    </source>
</evidence>
<comment type="catalytic activity">
    <reaction evidence="10">
        <text>uridine(1498) in 16S rRNA + S-adenosyl-L-methionine = N(3)-methyluridine(1498) in 16S rRNA + S-adenosyl-L-homocysteine + H(+)</text>
        <dbReference type="Rhea" id="RHEA:42920"/>
        <dbReference type="Rhea" id="RHEA-COMP:10283"/>
        <dbReference type="Rhea" id="RHEA-COMP:10284"/>
        <dbReference type="ChEBI" id="CHEBI:15378"/>
        <dbReference type="ChEBI" id="CHEBI:57856"/>
        <dbReference type="ChEBI" id="CHEBI:59789"/>
        <dbReference type="ChEBI" id="CHEBI:65315"/>
        <dbReference type="ChEBI" id="CHEBI:74502"/>
        <dbReference type="EC" id="2.1.1.193"/>
    </reaction>
</comment>
<keyword evidence="4" id="KW-0963">Cytoplasm</keyword>
<evidence type="ECO:0000259" key="11">
    <source>
        <dbReference type="Pfam" id="PF04452"/>
    </source>
</evidence>
<dbReference type="SUPFAM" id="SSF75217">
    <property type="entry name" value="alpha/beta knot"/>
    <property type="match status" value="1"/>
</dbReference>
<dbReference type="InterPro" id="IPR046886">
    <property type="entry name" value="RsmE_MTase_dom"/>
</dbReference>
<evidence type="ECO:0000256" key="7">
    <source>
        <dbReference type="ARBA" id="ARBA00022679"/>
    </source>
</evidence>
<dbReference type="AlphaFoldDB" id="A0A7S2RK24"/>
<protein>
    <recommendedName>
        <fullName evidence="3">16S rRNA (uracil(1498)-N(3))-methyltransferase</fullName>
        <ecNumber evidence="3">2.1.1.193</ecNumber>
    </recommendedName>
</protein>
<evidence type="ECO:0000256" key="10">
    <source>
        <dbReference type="ARBA" id="ARBA00047944"/>
    </source>
</evidence>
<accession>A0A7S2RK24</accession>
<dbReference type="InterPro" id="IPR006700">
    <property type="entry name" value="RsmE"/>
</dbReference>
<organism evidence="12">
    <name type="scientific">Rhizochromulina marina</name>
    <dbReference type="NCBI Taxonomy" id="1034831"/>
    <lineage>
        <taxon>Eukaryota</taxon>
        <taxon>Sar</taxon>
        <taxon>Stramenopiles</taxon>
        <taxon>Ochrophyta</taxon>
        <taxon>Dictyochophyceae</taxon>
        <taxon>Rhizochromulinales</taxon>
        <taxon>Rhizochromulina</taxon>
    </lineage>
</organism>
<feature type="domain" description="Ribosomal RNA small subunit methyltransferase E methyltransferase" evidence="11">
    <location>
        <begin position="9"/>
        <end position="96"/>
    </location>
</feature>
<gene>
    <name evidence="12" type="ORF">RMAR1173_LOCUS5379</name>
</gene>
<dbReference type="Pfam" id="PF04452">
    <property type="entry name" value="Methyltrans_RNA"/>
    <property type="match status" value="2"/>
</dbReference>
<dbReference type="GO" id="GO:0070475">
    <property type="term" value="P:rRNA base methylation"/>
    <property type="evidence" value="ECO:0007669"/>
    <property type="project" value="TreeGrafter"/>
</dbReference>
<dbReference type="GO" id="GO:0005737">
    <property type="term" value="C:cytoplasm"/>
    <property type="evidence" value="ECO:0007669"/>
    <property type="project" value="UniProtKB-SubCell"/>
</dbReference>
<evidence type="ECO:0000256" key="8">
    <source>
        <dbReference type="ARBA" id="ARBA00022691"/>
    </source>
</evidence>
<evidence type="ECO:0000256" key="2">
    <source>
        <dbReference type="ARBA" id="ARBA00005528"/>
    </source>
</evidence>
<dbReference type="InterPro" id="IPR029026">
    <property type="entry name" value="tRNA_m1G_MTases_N"/>
</dbReference>
<evidence type="ECO:0000256" key="3">
    <source>
        <dbReference type="ARBA" id="ARBA00012328"/>
    </source>
</evidence>
<name>A0A7S2RK24_9STRA</name>
<proteinExistence type="inferred from homology"/>
<dbReference type="EC" id="2.1.1.193" evidence="3"/>
<evidence type="ECO:0000256" key="4">
    <source>
        <dbReference type="ARBA" id="ARBA00022490"/>
    </source>
</evidence>
<keyword evidence="5" id="KW-0698">rRNA processing</keyword>
<dbReference type="GO" id="GO:0070042">
    <property type="term" value="F:rRNA (uridine-N3-)-methyltransferase activity"/>
    <property type="evidence" value="ECO:0007669"/>
    <property type="project" value="TreeGrafter"/>
</dbReference>
<dbReference type="PANTHER" id="PTHR30027:SF3">
    <property type="entry name" value="16S RRNA (URACIL(1498)-N(3))-METHYLTRANSFERASE"/>
    <property type="match status" value="1"/>
</dbReference>
<evidence type="ECO:0000256" key="1">
    <source>
        <dbReference type="ARBA" id="ARBA00004496"/>
    </source>
</evidence>
<dbReference type="EMBL" id="HBHJ01008303">
    <property type="protein sequence ID" value="CAD9673402.1"/>
    <property type="molecule type" value="Transcribed_RNA"/>
</dbReference>
<feature type="domain" description="Ribosomal RNA small subunit methyltransferase E methyltransferase" evidence="11">
    <location>
        <begin position="174"/>
        <end position="230"/>
    </location>
</feature>
<reference evidence="12" key="1">
    <citation type="submission" date="2021-01" db="EMBL/GenBank/DDBJ databases">
        <authorList>
            <person name="Corre E."/>
            <person name="Pelletier E."/>
            <person name="Niang G."/>
            <person name="Scheremetjew M."/>
            <person name="Finn R."/>
            <person name="Kale V."/>
            <person name="Holt S."/>
            <person name="Cochrane G."/>
            <person name="Meng A."/>
            <person name="Brown T."/>
            <person name="Cohen L."/>
        </authorList>
    </citation>
    <scope>NUCLEOTIDE SEQUENCE</scope>
    <source>
        <strain evidence="12">CCMP1243</strain>
    </source>
</reference>
<comment type="subcellular location">
    <subcellularLocation>
        <location evidence="1">Cytoplasm</location>
    </subcellularLocation>
</comment>
<evidence type="ECO:0000256" key="5">
    <source>
        <dbReference type="ARBA" id="ARBA00022552"/>
    </source>
</evidence>
<keyword evidence="7" id="KW-0808">Transferase</keyword>
<sequence length="239" mass="26740">MEARATRPPVDLVLAMPLPRKLQDSLLASVTMLGVDRLLITNGAKVDHSLMGFHLFRNSRKLEQNMRPGLEQSGETYLPRVSLHRRLDRLLEDLARWPDCTSEDLRFTSRSSTVLEPYSPLPSTPHAEAQPESRLLLVAHPHSASKQRDGAGEEWSSSMYPTTKSFSQLHWPRESKGCAKRIVLAIGPERGWQEPDELDLFLEHGFQPVSLAPSIGPLRTELALSALVSRAHEKVSLGE</sequence>
<dbReference type="InterPro" id="IPR029028">
    <property type="entry name" value="Alpha/beta_knot_MTases"/>
</dbReference>
<dbReference type="PANTHER" id="PTHR30027">
    <property type="entry name" value="RIBOSOMAL RNA SMALL SUBUNIT METHYLTRANSFERASE E"/>
    <property type="match status" value="1"/>
</dbReference>
<comment type="function">
    <text evidence="9">Specifically methylates the N3 position of the uracil ring of uridine 1498 (m3U1498) in 16S rRNA. Acts on the fully assembled 30S ribosomal subunit.</text>
</comment>
<keyword evidence="6" id="KW-0489">Methyltransferase</keyword>
<evidence type="ECO:0000256" key="6">
    <source>
        <dbReference type="ARBA" id="ARBA00022603"/>
    </source>
</evidence>